<evidence type="ECO:0000313" key="1">
    <source>
        <dbReference type="EMBL" id="KKK94588.1"/>
    </source>
</evidence>
<dbReference type="EMBL" id="LAZR01047281">
    <property type="protein sequence ID" value="KKK94588.1"/>
    <property type="molecule type" value="Genomic_DNA"/>
</dbReference>
<organism evidence="1">
    <name type="scientific">marine sediment metagenome</name>
    <dbReference type="NCBI Taxonomy" id="412755"/>
    <lineage>
        <taxon>unclassified sequences</taxon>
        <taxon>metagenomes</taxon>
        <taxon>ecological metagenomes</taxon>
    </lineage>
</organism>
<gene>
    <name evidence="1" type="ORF">LCGC14_2681350</name>
</gene>
<accession>A0A0F8ZL89</accession>
<dbReference type="AlphaFoldDB" id="A0A0F8ZL89"/>
<reference evidence="1" key="1">
    <citation type="journal article" date="2015" name="Nature">
        <title>Complex archaea that bridge the gap between prokaryotes and eukaryotes.</title>
        <authorList>
            <person name="Spang A."/>
            <person name="Saw J.H."/>
            <person name="Jorgensen S.L."/>
            <person name="Zaremba-Niedzwiedzka K."/>
            <person name="Martijn J."/>
            <person name="Lind A.E."/>
            <person name="van Eijk R."/>
            <person name="Schleper C."/>
            <person name="Guy L."/>
            <person name="Ettema T.J."/>
        </authorList>
    </citation>
    <scope>NUCLEOTIDE SEQUENCE</scope>
</reference>
<name>A0A0F8ZL89_9ZZZZ</name>
<protein>
    <submittedName>
        <fullName evidence="1">Uncharacterized protein</fullName>
    </submittedName>
</protein>
<proteinExistence type="predicted"/>
<sequence>VIEARLELVLLTNRRIFVGLCGNFADSQDDILTGSTDTLTLSAESDLCGFFFDSALSESVKWYMPYNGGTTTGETDASEVVSSVTPVITEFDIVRLEVDPDGTARWFINGNLEQTVSGAISTSVVFSAMVGAIYNSSAAATLDADYFYVSANRDWTK</sequence>
<feature type="non-terminal residue" evidence="1">
    <location>
        <position position="1"/>
    </location>
</feature>
<comment type="caution">
    <text evidence="1">The sequence shown here is derived from an EMBL/GenBank/DDBJ whole genome shotgun (WGS) entry which is preliminary data.</text>
</comment>